<comment type="similarity">
    <text evidence="2">Belongs to the autoinducer-2 exporter (AI-2E) (TC 2.A.86) family.</text>
</comment>
<dbReference type="KEGG" id="marq:MARGE09_P1429"/>
<feature type="transmembrane region" description="Helical" evidence="6">
    <location>
        <begin position="169"/>
        <end position="193"/>
    </location>
</feature>
<evidence type="ECO:0000256" key="5">
    <source>
        <dbReference type="ARBA" id="ARBA00023136"/>
    </source>
</evidence>
<feature type="transmembrane region" description="Helical" evidence="6">
    <location>
        <begin position="228"/>
        <end position="250"/>
    </location>
</feature>
<dbReference type="GO" id="GO:0016020">
    <property type="term" value="C:membrane"/>
    <property type="evidence" value="ECO:0007669"/>
    <property type="project" value="UniProtKB-SubCell"/>
</dbReference>
<protein>
    <recommendedName>
        <fullName evidence="9">AI-2E family transporter</fullName>
    </recommendedName>
</protein>
<name>A0AAN1WGN9_9GAMM</name>
<evidence type="ECO:0000256" key="2">
    <source>
        <dbReference type="ARBA" id="ARBA00009773"/>
    </source>
</evidence>
<keyword evidence="4 6" id="KW-1133">Transmembrane helix</keyword>
<feature type="transmembrane region" description="Helical" evidence="6">
    <location>
        <begin position="39"/>
        <end position="56"/>
    </location>
</feature>
<feature type="transmembrane region" description="Helical" evidence="6">
    <location>
        <begin position="329"/>
        <end position="354"/>
    </location>
</feature>
<organism evidence="7 8">
    <name type="scientific">Marinagarivorans cellulosilyticus</name>
    <dbReference type="NCBI Taxonomy" id="2721545"/>
    <lineage>
        <taxon>Bacteria</taxon>
        <taxon>Pseudomonadati</taxon>
        <taxon>Pseudomonadota</taxon>
        <taxon>Gammaproteobacteria</taxon>
        <taxon>Cellvibrionales</taxon>
        <taxon>Cellvibrionaceae</taxon>
        <taxon>Marinagarivorans</taxon>
    </lineage>
</organism>
<feature type="transmembrane region" description="Helical" evidence="6">
    <location>
        <begin position="94"/>
        <end position="115"/>
    </location>
</feature>
<dbReference type="Proteomes" id="UP001320119">
    <property type="component" value="Chromosome"/>
</dbReference>
<dbReference type="AlphaFoldDB" id="A0AAN1WGN9"/>
<evidence type="ECO:0008006" key="9">
    <source>
        <dbReference type="Google" id="ProtNLM"/>
    </source>
</evidence>
<feature type="transmembrane region" description="Helical" evidence="6">
    <location>
        <begin position="256"/>
        <end position="282"/>
    </location>
</feature>
<dbReference type="PANTHER" id="PTHR21716">
    <property type="entry name" value="TRANSMEMBRANE PROTEIN"/>
    <property type="match status" value="1"/>
</dbReference>
<dbReference type="GO" id="GO:0055085">
    <property type="term" value="P:transmembrane transport"/>
    <property type="evidence" value="ECO:0007669"/>
    <property type="project" value="TreeGrafter"/>
</dbReference>
<feature type="transmembrane region" description="Helical" evidence="6">
    <location>
        <begin position="294"/>
        <end position="317"/>
    </location>
</feature>
<keyword evidence="5 6" id="KW-0472">Membrane</keyword>
<evidence type="ECO:0000313" key="8">
    <source>
        <dbReference type="Proteomes" id="UP001320119"/>
    </source>
</evidence>
<gene>
    <name evidence="7" type="ORF">MARGE09_P1429</name>
</gene>
<dbReference type="RefSeq" id="WP_236986702.1">
    <property type="nucleotide sequence ID" value="NZ_AP023086.1"/>
</dbReference>
<reference evidence="7 8" key="1">
    <citation type="journal article" date="2022" name="IScience">
        <title>An ultrasensitive nanofiber-based assay for enzymatic hydrolysis and deep-sea microbial degradation of cellulose.</title>
        <authorList>
            <person name="Tsudome M."/>
            <person name="Tachioka M."/>
            <person name="Miyazaki M."/>
            <person name="Uchimura K."/>
            <person name="Tsuda M."/>
            <person name="Takaki Y."/>
            <person name="Deguchi S."/>
        </authorList>
    </citation>
    <scope>NUCLEOTIDE SEQUENCE [LARGE SCALE GENOMIC DNA]</scope>
    <source>
        <strain evidence="7 8">GE09</strain>
    </source>
</reference>
<dbReference type="PANTHER" id="PTHR21716:SF16">
    <property type="entry name" value="BLL1467 PROTEIN"/>
    <property type="match status" value="1"/>
</dbReference>
<dbReference type="Pfam" id="PF01594">
    <property type="entry name" value="AI-2E_transport"/>
    <property type="match status" value="1"/>
</dbReference>
<proteinExistence type="inferred from homology"/>
<dbReference type="EMBL" id="AP023086">
    <property type="protein sequence ID" value="BCD97228.1"/>
    <property type="molecule type" value="Genomic_DNA"/>
</dbReference>
<evidence type="ECO:0000256" key="6">
    <source>
        <dbReference type="SAM" id="Phobius"/>
    </source>
</evidence>
<dbReference type="InterPro" id="IPR002549">
    <property type="entry name" value="AI-2E-like"/>
</dbReference>
<keyword evidence="3 6" id="KW-0812">Transmembrane</keyword>
<sequence>MIPKGQLAHSSEEPRLESPQSTSLKALVSKQLLSNSYRSVWLSGLLILLATFYTLYLTKTLLLPILISAFLSVLLSPIVYRLEKLRVPRSVSSAAMLALLISAIFFAGNSVIPAAQDFSENLPKALGKIDETVAEMSSQLDAKQESSKPKDTNKPTVSTQAVSYITYEFFISAPVVAVQLMSIVFLVYFTSVFGSQLFRKTIRSIPTYATRKMVVSSMRRVQQHVTRYVLVISTINLGLGLTLGLILWLAGIENYLLWGVTTFLLNFIPYLGPLITALALSFGVYIELGTLDSALLALGLFAVLNLLESQIVTPLALSAQLRLNPLLLFIWVMIWGWIWGAAGMFICVPLLVCLKIILSASFPSNAWINIINS</sequence>
<evidence type="ECO:0000256" key="3">
    <source>
        <dbReference type="ARBA" id="ARBA00022692"/>
    </source>
</evidence>
<comment type="subcellular location">
    <subcellularLocation>
        <location evidence="1">Membrane</location>
        <topology evidence="1">Multi-pass membrane protein</topology>
    </subcellularLocation>
</comment>
<evidence type="ECO:0000256" key="1">
    <source>
        <dbReference type="ARBA" id="ARBA00004141"/>
    </source>
</evidence>
<evidence type="ECO:0000313" key="7">
    <source>
        <dbReference type="EMBL" id="BCD97228.1"/>
    </source>
</evidence>
<feature type="transmembrane region" description="Helical" evidence="6">
    <location>
        <begin position="62"/>
        <end position="82"/>
    </location>
</feature>
<evidence type="ECO:0000256" key="4">
    <source>
        <dbReference type="ARBA" id="ARBA00022989"/>
    </source>
</evidence>
<accession>A0AAN1WGN9</accession>
<keyword evidence="8" id="KW-1185">Reference proteome</keyword>